<name>A0A109JT52_9BRAD</name>
<keyword evidence="2" id="KW-1185">Reference proteome</keyword>
<evidence type="ECO:0000313" key="1">
    <source>
        <dbReference type="EMBL" id="KWV54683.1"/>
    </source>
</evidence>
<reference evidence="1 2" key="1">
    <citation type="submission" date="2015-11" db="EMBL/GenBank/DDBJ databases">
        <title>Draft Genome Sequence of the Strain BR 10303 (Bradyrhizobium sp.) isolated from nodules of Centrolobium paraense.</title>
        <authorList>
            <person name="Zelli J.E."/>
            <person name="Simoes-Araujo J.L."/>
            <person name="Barauna A.C."/>
            <person name="Silva K."/>
        </authorList>
    </citation>
    <scope>NUCLEOTIDE SEQUENCE [LARGE SCALE GENOMIC DNA]</scope>
    <source>
        <strain evidence="1 2">BR 10303</strain>
    </source>
</reference>
<protein>
    <submittedName>
        <fullName evidence="1">Uncharacterized protein</fullName>
    </submittedName>
</protein>
<gene>
    <name evidence="1" type="ORF">AS156_06855</name>
</gene>
<dbReference type="Proteomes" id="UP000057737">
    <property type="component" value="Unassembled WGS sequence"/>
</dbReference>
<dbReference type="AlphaFoldDB" id="A0A109JT52"/>
<proteinExistence type="predicted"/>
<accession>A0A109JT52</accession>
<evidence type="ECO:0000313" key="2">
    <source>
        <dbReference type="Proteomes" id="UP000057737"/>
    </source>
</evidence>
<comment type="caution">
    <text evidence="1">The sequence shown here is derived from an EMBL/GenBank/DDBJ whole genome shotgun (WGS) entry which is preliminary data.</text>
</comment>
<dbReference type="EMBL" id="LNCU01000070">
    <property type="protein sequence ID" value="KWV54683.1"/>
    <property type="molecule type" value="Genomic_DNA"/>
</dbReference>
<sequence length="128" mass="14064">MHDELSKDCVTASVCGAIRLGMEGTDPMVAIRPDELVPSFDWVVISVVTGRVIGEAGGRRTDVRAAAVARRTSLGPGRPVQPHCLIDPPAARDRAAETRQFGKSIRRSARAFRLHEERSQEFRSWNGI</sequence>
<organism evidence="1 2">
    <name type="scientific">Bradyrhizobium macuxiense</name>
    <dbReference type="NCBI Taxonomy" id="1755647"/>
    <lineage>
        <taxon>Bacteria</taxon>
        <taxon>Pseudomonadati</taxon>
        <taxon>Pseudomonadota</taxon>
        <taxon>Alphaproteobacteria</taxon>
        <taxon>Hyphomicrobiales</taxon>
        <taxon>Nitrobacteraceae</taxon>
        <taxon>Bradyrhizobium</taxon>
    </lineage>
</organism>